<dbReference type="PANTHER" id="PTHR21310">
    <property type="entry name" value="AMINOGLYCOSIDE PHOSPHOTRANSFERASE-RELATED-RELATED"/>
    <property type="match status" value="1"/>
</dbReference>
<dbReference type="PANTHER" id="PTHR21310:SF58">
    <property type="entry name" value="AMINOGLYCOSIDE PHOSPHOTRANSFERASE DOMAIN-CONTAINING PROTEIN"/>
    <property type="match status" value="1"/>
</dbReference>
<dbReference type="AlphaFoldDB" id="A0A6A5W5V3"/>
<dbReference type="InterPro" id="IPR002575">
    <property type="entry name" value="Aminoglycoside_PTrfase"/>
</dbReference>
<keyword evidence="3" id="KW-1185">Reference proteome</keyword>
<protein>
    <recommendedName>
        <fullName evidence="1">Aminoglycoside phosphotransferase domain-containing protein</fullName>
    </recommendedName>
</protein>
<dbReference type="Gene3D" id="3.90.1200.10">
    <property type="match status" value="1"/>
</dbReference>
<dbReference type="CDD" id="cd05120">
    <property type="entry name" value="APH_ChoK_like"/>
    <property type="match status" value="1"/>
</dbReference>
<dbReference type="InterPro" id="IPR051678">
    <property type="entry name" value="AGP_Transferase"/>
</dbReference>
<proteinExistence type="predicted"/>
<sequence>MDPPARESVKRINAQLWTLGNKVMCIKVDTEETPPFHSLCSWQETDRTFHLLPLNDTLLPPSAEGDAAIDRIQECGTGGSVWGLGNEAICKVKGWREDRQLEAATIAFVSEHCPFVPLPQVLYSWIDEASNRTFLVMRRVHCRTLNSTWPHLSAAQRLNIASDVAQHCAALARNTSLRYETVSHCGVLEYWLMGRPSASNPTWLPMVLGPFTAPELRAYMAQISSEAVPEFGDSLLLYHPDLGPTNILVSDDGDRVAAIIDWEAAAYFPDFWVATRPATNWAFRLSDLDTDAEKNEWSKLFVEALKGEGFDSLDMVYMKWNIAKLGPV</sequence>
<dbReference type="SUPFAM" id="SSF56112">
    <property type="entry name" value="Protein kinase-like (PK-like)"/>
    <property type="match status" value="1"/>
</dbReference>
<evidence type="ECO:0000313" key="3">
    <source>
        <dbReference type="Proteomes" id="UP000799779"/>
    </source>
</evidence>
<evidence type="ECO:0000313" key="2">
    <source>
        <dbReference type="EMBL" id="KAF1997253.1"/>
    </source>
</evidence>
<name>A0A6A5W5V3_9PLEO</name>
<accession>A0A6A5W5V3</accession>
<dbReference type="OrthoDB" id="5404599at2759"/>
<reference evidence="2" key="1">
    <citation type="journal article" date="2020" name="Stud. Mycol.">
        <title>101 Dothideomycetes genomes: a test case for predicting lifestyles and emergence of pathogens.</title>
        <authorList>
            <person name="Haridas S."/>
            <person name="Albert R."/>
            <person name="Binder M."/>
            <person name="Bloem J."/>
            <person name="Labutti K."/>
            <person name="Salamov A."/>
            <person name="Andreopoulos B."/>
            <person name="Baker S."/>
            <person name="Barry K."/>
            <person name="Bills G."/>
            <person name="Bluhm B."/>
            <person name="Cannon C."/>
            <person name="Castanera R."/>
            <person name="Culley D."/>
            <person name="Daum C."/>
            <person name="Ezra D."/>
            <person name="Gonzalez J."/>
            <person name="Henrissat B."/>
            <person name="Kuo A."/>
            <person name="Liang C."/>
            <person name="Lipzen A."/>
            <person name="Lutzoni F."/>
            <person name="Magnuson J."/>
            <person name="Mondo S."/>
            <person name="Nolan M."/>
            <person name="Ohm R."/>
            <person name="Pangilinan J."/>
            <person name="Park H.-J."/>
            <person name="Ramirez L."/>
            <person name="Alfaro M."/>
            <person name="Sun H."/>
            <person name="Tritt A."/>
            <person name="Yoshinaga Y."/>
            <person name="Zwiers L.-H."/>
            <person name="Turgeon B."/>
            <person name="Goodwin S."/>
            <person name="Spatafora J."/>
            <person name="Crous P."/>
            <person name="Grigoriev I."/>
        </authorList>
    </citation>
    <scope>NUCLEOTIDE SEQUENCE</scope>
    <source>
        <strain evidence="2">CBS 123094</strain>
    </source>
</reference>
<dbReference type="InterPro" id="IPR011009">
    <property type="entry name" value="Kinase-like_dom_sf"/>
</dbReference>
<gene>
    <name evidence="2" type="ORF">P154DRAFT_606849</name>
</gene>
<evidence type="ECO:0000259" key="1">
    <source>
        <dbReference type="Pfam" id="PF01636"/>
    </source>
</evidence>
<dbReference type="Proteomes" id="UP000799779">
    <property type="component" value="Unassembled WGS sequence"/>
</dbReference>
<dbReference type="Pfam" id="PF01636">
    <property type="entry name" value="APH"/>
    <property type="match status" value="1"/>
</dbReference>
<feature type="domain" description="Aminoglycoside phosphotransferase" evidence="1">
    <location>
        <begin position="95"/>
        <end position="267"/>
    </location>
</feature>
<dbReference type="EMBL" id="ML977616">
    <property type="protein sequence ID" value="KAF1997253.1"/>
    <property type="molecule type" value="Genomic_DNA"/>
</dbReference>
<organism evidence="2 3">
    <name type="scientific">Amniculicola lignicola CBS 123094</name>
    <dbReference type="NCBI Taxonomy" id="1392246"/>
    <lineage>
        <taxon>Eukaryota</taxon>
        <taxon>Fungi</taxon>
        <taxon>Dikarya</taxon>
        <taxon>Ascomycota</taxon>
        <taxon>Pezizomycotina</taxon>
        <taxon>Dothideomycetes</taxon>
        <taxon>Pleosporomycetidae</taxon>
        <taxon>Pleosporales</taxon>
        <taxon>Amniculicolaceae</taxon>
        <taxon>Amniculicola</taxon>
    </lineage>
</organism>